<accession>A0A1H7MFW5</accession>
<sequence length="49" mass="5971">MRTLQNIRNISRNSGTPQYSRFVNYITQFYDYEGNIITGNKRYTYQVER</sequence>
<evidence type="ECO:0000313" key="1">
    <source>
        <dbReference type="EMBL" id="SEL09527.1"/>
    </source>
</evidence>
<name>A0A1H7MFW5_AQUAM</name>
<proteinExistence type="predicted"/>
<organism evidence="1 2">
    <name type="scientific">Aquimarina amphilecti</name>
    <dbReference type="NCBI Taxonomy" id="1038014"/>
    <lineage>
        <taxon>Bacteria</taxon>
        <taxon>Pseudomonadati</taxon>
        <taxon>Bacteroidota</taxon>
        <taxon>Flavobacteriia</taxon>
        <taxon>Flavobacteriales</taxon>
        <taxon>Flavobacteriaceae</taxon>
        <taxon>Aquimarina</taxon>
    </lineage>
</organism>
<dbReference type="RefSeq" id="WP_155839795.1">
    <property type="nucleotide sequence ID" value="NZ_FOAB01000003.1"/>
</dbReference>
<dbReference type="EMBL" id="FOAB01000003">
    <property type="protein sequence ID" value="SEL09527.1"/>
    <property type="molecule type" value="Genomic_DNA"/>
</dbReference>
<keyword evidence="2" id="KW-1185">Reference proteome</keyword>
<protein>
    <submittedName>
        <fullName evidence="1">Uncharacterized protein</fullName>
    </submittedName>
</protein>
<dbReference type="AlphaFoldDB" id="A0A1H7MFW5"/>
<evidence type="ECO:0000313" key="2">
    <source>
        <dbReference type="Proteomes" id="UP000198521"/>
    </source>
</evidence>
<gene>
    <name evidence="1" type="ORF">SAMN04487910_1702</name>
</gene>
<dbReference type="Proteomes" id="UP000198521">
    <property type="component" value="Unassembled WGS sequence"/>
</dbReference>
<reference evidence="1 2" key="1">
    <citation type="submission" date="2016-10" db="EMBL/GenBank/DDBJ databases">
        <authorList>
            <person name="de Groot N.N."/>
        </authorList>
    </citation>
    <scope>NUCLEOTIDE SEQUENCE [LARGE SCALE GENOMIC DNA]</scope>
    <source>
        <strain evidence="1 2">DSM 25232</strain>
    </source>
</reference>